<proteinExistence type="predicted"/>
<dbReference type="EMBL" id="WWCM01000002">
    <property type="protein sequence ID" value="MYM38353.1"/>
    <property type="molecule type" value="Genomic_DNA"/>
</dbReference>
<name>A0ABW9VFG5_9BURK</name>
<keyword evidence="3" id="KW-1185">Reference proteome</keyword>
<dbReference type="RefSeq" id="WP_161037773.1">
    <property type="nucleotide sequence ID" value="NZ_WWCM01000002.1"/>
</dbReference>
<dbReference type="InterPro" id="IPR010982">
    <property type="entry name" value="Lambda_DNA-bd_dom_sf"/>
</dbReference>
<dbReference type="Gene3D" id="1.10.260.40">
    <property type="entry name" value="lambda repressor-like DNA-binding domains"/>
    <property type="match status" value="1"/>
</dbReference>
<dbReference type="SUPFAM" id="SSF47413">
    <property type="entry name" value="lambda repressor-like DNA-binding domains"/>
    <property type="match status" value="1"/>
</dbReference>
<dbReference type="Proteomes" id="UP000478090">
    <property type="component" value="Unassembled WGS sequence"/>
</dbReference>
<feature type="domain" description="HigA2-like helix-turn-helix" evidence="1">
    <location>
        <begin position="41"/>
        <end position="110"/>
    </location>
</feature>
<evidence type="ECO:0000259" key="1">
    <source>
        <dbReference type="Pfam" id="PF13744"/>
    </source>
</evidence>
<organism evidence="2 3">
    <name type="scientific">Duganella qianjiadongensis</name>
    <dbReference type="NCBI Taxonomy" id="2692176"/>
    <lineage>
        <taxon>Bacteria</taxon>
        <taxon>Pseudomonadati</taxon>
        <taxon>Pseudomonadota</taxon>
        <taxon>Betaproteobacteria</taxon>
        <taxon>Burkholderiales</taxon>
        <taxon>Oxalobacteraceae</taxon>
        <taxon>Telluria group</taxon>
        <taxon>Duganella</taxon>
    </lineage>
</organism>
<dbReference type="Pfam" id="PF13744">
    <property type="entry name" value="HTH_37"/>
    <property type="match status" value="1"/>
</dbReference>
<sequence>MNPEPVITHVTPADGNVFADLGFEATEARRLLAETDAIISAKLAIKHSLMSELAECIQRKNLKPADAADMLGITHASVSDLMNRNSVRFTIDALVDMLARTGKEVKISIR</sequence>
<gene>
    <name evidence="2" type="ORF">GTP27_03325</name>
</gene>
<protein>
    <submittedName>
        <fullName evidence="2">XRE family transcriptional regulator</fullName>
    </submittedName>
</protein>
<reference evidence="2 3" key="1">
    <citation type="submission" date="2019-12" db="EMBL/GenBank/DDBJ databases">
        <title>Novel species isolated from a subtropical stream in China.</title>
        <authorList>
            <person name="Lu H."/>
        </authorList>
    </citation>
    <scope>NUCLEOTIDE SEQUENCE [LARGE SCALE GENOMIC DNA]</scope>
    <source>
        <strain evidence="2 3">CY13W</strain>
    </source>
</reference>
<evidence type="ECO:0000313" key="3">
    <source>
        <dbReference type="Proteomes" id="UP000478090"/>
    </source>
</evidence>
<evidence type="ECO:0000313" key="2">
    <source>
        <dbReference type="EMBL" id="MYM38353.1"/>
    </source>
</evidence>
<dbReference type="InterPro" id="IPR039554">
    <property type="entry name" value="HigA2-like_HTH"/>
</dbReference>
<comment type="caution">
    <text evidence="2">The sequence shown here is derived from an EMBL/GenBank/DDBJ whole genome shotgun (WGS) entry which is preliminary data.</text>
</comment>
<accession>A0ABW9VFG5</accession>